<protein>
    <submittedName>
        <fullName evidence="8">Oligoendopeptidase F</fullName>
        <ecNumber evidence="8">3.4.24.-</ecNumber>
    </submittedName>
</protein>
<keyword evidence="4 8" id="KW-0378">Hydrolase</keyword>
<dbReference type="InterPro" id="IPR001567">
    <property type="entry name" value="Pept_M3A_M3B_dom"/>
</dbReference>
<comment type="cofactor">
    <cofactor evidence="1">
        <name>Zn(2+)</name>
        <dbReference type="ChEBI" id="CHEBI:29105"/>
    </cofactor>
</comment>
<organism evidence="8">
    <name type="scientific">hydrothermal vent metagenome</name>
    <dbReference type="NCBI Taxonomy" id="652676"/>
    <lineage>
        <taxon>unclassified sequences</taxon>
        <taxon>metagenomes</taxon>
        <taxon>ecological metagenomes</taxon>
    </lineage>
</organism>
<reference evidence="8" key="1">
    <citation type="submission" date="2018-06" db="EMBL/GenBank/DDBJ databases">
        <authorList>
            <person name="Zhirakovskaya E."/>
        </authorList>
    </citation>
    <scope>NUCLEOTIDE SEQUENCE</scope>
</reference>
<evidence type="ECO:0000256" key="2">
    <source>
        <dbReference type="ARBA" id="ARBA00022670"/>
    </source>
</evidence>
<name>A0A3B0URY5_9ZZZZ</name>
<dbReference type="GO" id="GO:0006508">
    <property type="term" value="P:proteolysis"/>
    <property type="evidence" value="ECO:0007669"/>
    <property type="project" value="UniProtKB-KW"/>
</dbReference>
<evidence type="ECO:0000256" key="3">
    <source>
        <dbReference type="ARBA" id="ARBA00022723"/>
    </source>
</evidence>
<dbReference type="EC" id="3.4.24.-" evidence="8"/>
<evidence type="ECO:0000256" key="5">
    <source>
        <dbReference type="ARBA" id="ARBA00022833"/>
    </source>
</evidence>
<evidence type="ECO:0000313" key="8">
    <source>
        <dbReference type="EMBL" id="VAW33825.1"/>
    </source>
</evidence>
<dbReference type="GO" id="GO:0004222">
    <property type="term" value="F:metalloendopeptidase activity"/>
    <property type="evidence" value="ECO:0007669"/>
    <property type="project" value="InterPro"/>
</dbReference>
<evidence type="ECO:0000256" key="4">
    <source>
        <dbReference type="ARBA" id="ARBA00022801"/>
    </source>
</evidence>
<dbReference type="EMBL" id="UOEX01000065">
    <property type="protein sequence ID" value="VAW33825.1"/>
    <property type="molecule type" value="Genomic_DNA"/>
</dbReference>
<keyword evidence="3" id="KW-0479">Metal-binding</keyword>
<proteinExistence type="predicted"/>
<dbReference type="SUPFAM" id="SSF55486">
    <property type="entry name" value="Metalloproteases ('zincins'), catalytic domain"/>
    <property type="match status" value="1"/>
</dbReference>
<dbReference type="Pfam" id="PF01432">
    <property type="entry name" value="Peptidase_M3"/>
    <property type="match status" value="1"/>
</dbReference>
<feature type="domain" description="Peptidase M3A/M3B catalytic" evidence="7">
    <location>
        <begin position="21"/>
        <end position="249"/>
    </location>
</feature>
<keyword evidence="6" id="KW-0482">Metalloprotease</keyword>
<keyword evidence="2" id="KW-0645">Protease</keyword>
<evidence type="ECO:0000256" key="1">
    <source>
        <dbReference type="ARBA" id="ARBA00001947"/>
    </source>
</evidence>
<dbReference type="AlphaFoldDB" id="A0A3B0URY5"/>
<dbReference type="Gene3D" id="1.10.1370.30">
    <property type="match status" value="1"/>
</dbReference>
<feature type="non-terminal residue" evidence="8">
    <location>
        <position position="1"/>
    </location>
</feature>
<gene>
    <name evidence="8" type="ORF">MNBD_DELTA03-106</name>
</gene>
<accession>A0A3B0URY5</accession>
<dbReference type="GO" id="GO:0046872">
    <property type="term" value="F:metal ion binding"/>
    <property type="evidence" value="ECO:0007669"/>
    <property type="project" value="UniProtKB-KW"/>
</dbReference>
<keyword evidence="5" id="KW-0862">Zinc</keyword>
<sequence>RMAEIAALFFDRQWIHAPIIEGKRGGAFAHPCTPEVHPYVMVNYTGNLRDISTIAHELGHGIHQHLAAPRGYYNSDTPLVLAETASVFAELLLFNHQLSLIDNQQERTAFISQKLESIFATVFRQTAMNRFEELSHNSRREHNELSAEELSRLWLMTQEEMFQGSVNLSEDYGIWWSYIPHFLSTPGYVYSYAFGELLVLALYNLYKEQGAAFVPKYIALLEAGGSSSPYDLLRPFGVNLDDKEFWLGGLRIIEEMMNELGGDK</sequence>
<evidence type="ECO:0000259" key="7">
    <source>
        <dbReference type="Pfam" id="PF01432"/>
    </source>
</evidence>
<evidence type="ECO:0000256" key="6">
    <source>
        <dbReference type="ARBA" id="ARBA00023049"/>
    </source>
</evidence>